<name>A0A060Z7N4_ONCMY</name>
<feature type="domain" description="Kazal-like" evidence="2">
    <location>
        <begin position="37"/>
        <end position="65"/>
    </location>
</feature>
<dbReference type="Gene3D" id="3.30.60.30">
    <property type="match status" value="1"/>
</dbReference>
<dbReference type="Proteomes" id="UP000193380">
    <property type="component" value="Unassembled WGS sequence"/>
</dbReference>
<dbReference type="PROSITE" id="PS51465">
    <property type="entry name" value="KAZAL_2"/>
    <property type="match status" value="1"/>
</dbReference>
<dbReference type="PaxDb" id="8022-A0A060Z7N4"/>
<dbReference type="Pfam" id="PF07648">
    <property type="entry name" value="Kazal_2"/>
    <property type="match status" value="1"/>
</dbReference>
<evidence type="ECO:0000313" key="3">
    <source>
        <dbReference type="EMBL" id="CDR00103.1"/>
    </source>
</evidence>
<dbReference type="InterPro" id="IPR002350">
    <property type="entry name" value="Kazal_dom"/>
</dbReference>
<protein>
    <recommendedName>
        <fullName evidence="2">Kazal-like domain-containing protein</fullName>
    </recommendedName>
</protein>
<gene>
    <name evidence="3" type="ORF">GSONMT00028270001</name>
</gene>
<dbReference type="STRING" id="8022.A0A060Z7N4"/>
<evidence type="ECO:0000313" key="4">
    <source>
        <dbReference type="Proteomes" id="UP000193380"/>
    </source>
</evidence>
<dbReference type="CDD" id="cd00104">
    <property type="entry name" value="KAZAL_FS"/>
    <property type="match status" value="1"/>
</dbReference>
<reference evidence="3" key="2">
    <citation type="submission" date="2014-03" db="EMBL/GenBank/DDBJ databases">
        <authorList>
            <person name="Genoscope - CEA"/>
        </authorList>
    </citation>
    <scope>NUCLEOTIDE SEQUENCE</scope>
</reference>
<proteinExistence type="predicted"/>
<keyword evidence="1" id="KW-0472">Membrane</keyword>
<sequence>MLLYCIMHVSLTAPLPSSLFSVKPRKERLAHKHWAGAGAHGKCGPCPVIHPSPVCGSDGHTYSSKVRRIPPQPIFSLSLVLSFFNISFGCSFIVIGLHTHKHTHTHTHTHTHGELRNGDAP</sequence>
<dbReference type="SUPFAM" id="SSF100895">
    <property type="entry name" value="Kazal-type serine protease inhibitors"/>
    <property type="match status" value="1"/>
</dbReference>
<dbReference type="AlphaFoldDB" id="A0A060Z7N4"/>
<keyword evidence="1" id="KW-0812">Transmembrane</keyword>
<evidence type="ECO:0000259" key="2">
    <source>
        <dbReference type="PROSITE" id="PS51465"/>
    </source>
</evidence>
<accession>A0A060Z7N4</accession>
<reference evidence="3" key="1">
    <citation type="journal article" date="2014" name="Nat. Commun.">
        <title>The rainbow trout genome provides novel insights into evolution after whole-genome duplication in vertebrates.</title>
        <authorList>
            <person name="Berthelot C."/>
            <person name="Brunet F."/>
            <person name="Chalopin D."/>
            <person name="Juanchich A."/>
            <person name="Bernard M."/>
            <person name="Noel B."/>
            <person name="Bento P."/>
            <person name="Da Silva C."/>
            <person name="Labadie K."/>
            <person name="Alberti A."/>
            <person name="Aury J.M."/>
            <person name="Louis A."/>
            <person name="Dehais P."/>
            <person name="Bardou P."/>
            <person name="Montfort J."/>
            <person name="Klopp C."/>
            <person name="Cabau C."/>
            <person name="Gaspin C."/>
            <person name="Thorgaard G.H."/>
            <person name="Boussaha M."/>
            <person name="Quillet E."/>
            <person name="Guyomard R."/>
            <person name="Galiana D."/>
            <person name="Bobe J."/>
            <person name="Volff J.N."/>
            <person name="Genet C."/>
            <person name="Wincker P."/>
            <person name="Jaillon O."/>
            <person name="Roest Crollius H."/>
            <person name="Guiguen Y."/>
        </authorList>
    </citation>
    <scope>NUCLEOTIDE SEQUENCE [LARGE SCALE GENOMIC DNA]</scope>
</reference>
<keyword evidence="1" id="KW-1133">Transmembrane helix</keyword>
<evidence type="ECO:0000256" key="1">
    <source>
        <dbReference type="SAM" id="Phobius"/>
    </source>
</evidence>
<organism evidence="3 4">
    <name type="scientific">Oncorhynchus mykiss</name>
    <name type="common">Rainbow trout</name>
    <name type="synonym">Salmo gairdneri</name>
    <dbReference type="NCBI Taxonomy" id="8022"/>
    <lineage>
        <taxon>Eukaryota</taxon>
        <taxon>Metazoa</taxon>
        <taxon>Chordata</taxon>
        <taxon>Craniata</taxon>
        <taxon>Vertebrata</taxon>
        <taxon>Euteleostomi</taxon>
        <taxon>Actinopterygii</taxon>
        <taxon>Neopterygii</taxon>
        <taxon>Teleostei</taxon>
        <taxon>Protacanthopterygii</taxon>
        <taxon>Salmoniformes</taxon>
        <taxon>Salmonidae</taxon>
        <taxon>Salmoninae</taxon>
        <taxon>Oncorhynchus</taxon>
    </lineage>
</organism>
<dbReference type="EMBL" id="FR953303">
    <property type="protein sequence ID" value="CDR00103.1"/>
    <property type="molecule type" value="Genomic_DNA"/>
</dbReference>
<dbReference type="InterPro" id="IPR036058">
    <property type="entry name" value="Kazal_dom_sf"/>
</dbReference>
<feature type="transmembrane region" description="Helical" evidence="1">
    <location>
        <begin position="74"/>
        <end position="97"/>
    </location>
</feature>